<dbReference type="RefSeq" id="WP_187025908.1">
    <property type="nucleotide sequence ID" value="NZ_JACRUP010000004.1"/>
</dbReference>
<dbReference type="GO" id="GO:0006397">
    <property type="term" value="P:mRNA processing"/>
    <property type="evidence" value="ECO:0007669"/>
    <property type="project" value="InterPro"/>
</dbReference>
<dbReference type="InterPro" id="IPR019734">
    <property type="entry name" value="TPR_rpt"/>
</dbReference>
<feature type="repeat" description="TPR" evidence="3">
    <location>
        <begin position="38"/>
        <end position="71"/>
    </location>
</feature>
<keyword evidence="5" id="KW-1185">Reference proteome</keyword>
<accession>A0A9X0R7S2</accession>
<protein>
    <submittedName>
        <fullName evidence="4">Type IV pilus biogenesis/stability protein PilW</fullName>
    </submittedName>
</protein>
<dbReference type="GO" id="GO:0006417">
    <property type="term" value="P:regulation of translation"/>
    <property type="evidence" value="ECO:0007669"/>
    <property type="project" value="TreeGrafter"/>
</dbReference>
<evidence type="ECO:0000256" key="1">
    <source>
        <dbReference type="ARBA" id="ARBA00022737"/>
    </source>
</evidence>
<dbReference type="GO" id="GO:0003729">
    <property type="term" value="F:mRNA binding"/>
    <property type="evidence" value="ECO:0007669"/>
    <property type="project" value="InterPro"/>
</dbReference>
<dbReference type="PROSITE" id="PS51257">
    <property type="entry name" value="PROKAR_LIPOPROTEIN"/>
    <property type="match status" value="1"/>
</dbReference>
<evidence type="ECO:0000256" key="2">
    <source>
        <dbReference type="ARBA" id="ARBA00022803"/>
    </source>
</evidence>
<dbReference type="AlphaFoldDB" id="A0A9X0R7S2"/>
<dbReference type="InterPro" id="IPR003107">
    <property type="entry name" value="HAT"/>
</dbReference>
<reference evidence="4" key="1">
    <citation type="submission" date="2020-08" db="EMBL/GenBank/DDBJ databases">
        <title>Genome Sequencing and Pan-Genome Analysis of Migratory bird Vibrio Strains, Inner Mongolia.</title>
        <authorList>
            <person name="Zheng L."/>
        </authorList>
    </citation>
    <scope>NUCLEOTIDE SEQUENCE</scope>
    <source>
        <strain evidence="4">M13F</strain>
    </source>
</reference>
<dbReference type="PANTHER" id="PTHR44917">
    <property type="entry name" value="PROTEIN HIGH CHLOROPHYLL FLUORESCENT 107"/>
    <property type="match status" value="1"/>
</dbReference>
<dbReference type="PROSITE" id="PS50005">
    <property type="entry name" value="TPR"/>
    <property type="match status" value="2"/>
</dbReference>
<dbReference type="Proteomes" id="UP000615796">
    <property type="component" value="Unassembled WGS sequence"/>
</dbReference>
<comment type="caution">
    <text evidence="4">The sequence shown here is derived from an EMBL/GenBank/DDBJ whole genome shotgun (WGS) entry which is preliminary data.</text>
</comment>
<evidence type="ECO:0000313" key="5">
    <source>
        <dbReference type="Proteomes" id="UP000615796"/>
    </source>
</evidence>
<dbReference type="GO" id="GO:0003727">
    <property type="term" value="F:single-stranded RNA binding"/>
    <property type="evidence" value="ECO:0007669"/>
    <property type="project" value="TreeGrafter"/>
</dbReference>
<dbReference type="Gene3D" id="1.25.40.10">
    <property type="entry name" value="Tetratricopeptide repeat domain"/>
    <property type="match status" value="1"/>
</dbReference>
<dbReference type="InterPro" id="IPR013105">
    <property type="entry name" value="TPR_2"/>
</dbReference>
<dbReference type="EMBL" id="JACRUP010000004">
    <property type="protein sequence ID" value="MBC5851052.1"/>
    <property type="molecule type" value="Genomic_DNA"/>
</dbReference>
<dbReference type="Pfam" id="PF13431">
    <property type="entry name" value="TPR_17"/>
    <property type="match status" value="1"/>
</dbReference>
<dbReference type="InterPro" id="IPR044624">
    <property type="entry name" value="Mbb1-like"/>
</dbReference>
<feature type="repeat" description="TPR" evidence="3">
    <location>
        <begin position="142"/>
        <end position="175"/>
    </location>
</feature>
<dbReference type="NCBIfam" id="TIGR02521">
    <property type="entry name" value="type_IV_pilW"/>
    <property type="match status" value="1"/>
</dbReference>
<keyword evidence="1" id="KW-0677">Repeat</keyword>
<dbReference type="PANTHER" id="PTHR44917:SF1">
    <property type="entry name" value="PROTEIN HIGH CHLOROPHYLL FLUORESCENT 107"/>
    <property type="match status" value="1"/>
</dbReference>
<keyword evidence="2 3" id="KW-0802">TPR repeat</keyword>
<dbReference type="SMART" id="SM00028">
    <property type="entry name" value="TPR"/>
    <property type="match status" value="4"/>
</dbReference>
<dbReference type="SMART" id="SM00386">
    <property type="entry name" value="HAT"/>
    <property type="match status" value="3"/>
</dbReference>
<dbReference type="InterPro" id="IPR011990">
    <property type="entry name" value="TPR-like_helical_dom_sf"/>
</dbReference>
<evidence type="ECO:0000313" key="4">
    <source>
        <dbReference type="EMBL" id="MBC5851052.1"/>
    </source>
</evidence>
<name>A0A9X0R7S2_VIBME</name>
<sequence length="240" mass="27534">MKWGSALGLGISVLWLSGCVTMTEQGQAELRSTPIEMAESRIALGLGYLEQGNRVKARQSLQKALQHAPHYYRAQLSMAHYFEIVGENETAQQLYQTALREHPRNGNVLNNYGAFLCKQGEYSRADQYFMRAVEQPYYYLIPASYENAGFCALKSGDKQKAHYYFERSLDHDPNRARSILQLAKLEIDNDQFIPARLRLMKFHQQYGYQKTSLELLIELEKRSGNPALKNKYQALLAELV</sequence>
<dbReference type="InterPro" id="IPR013360">
    <property type="entry name" value="Pilus_4_PilW"/>
</dbReference>
<evidence type="ECO:0000256" key="3">
    <source>
        <dbReference type="PROSITE-ProRule" id="PRU00339"/>
    </source>
</evidence>
<gene>
    <name evidence="4" type="primary">pilW</name>
    <name evidence="4" type="ORF">H8Q88_08745</name>
</gene>
<dbReference type="Pfam" id="PF07719">
    <property type="entry name" value="TPR_2"/>
    <property type="match status" value="1"/>
</dbReference>
<proteinExistence type="predicted"/>
<dbReference type="SUPFAM" id="SSF48452">
    <property type="entry name" value="TPR-like"/>
    <property type="match status" value="1"/>
</dbReference>
<organism evidence="4 5">
    <name type="scientific">Vibrio metschnikovii</name>
    <dbReference type="NCBI Taxonomy" id="28172"/>
    <lineage>
        <taxon>Bacteria</taxon>
        <taxon>Pseudomonadati</taxon>
        <taxon>Pseudomonadota</taxon>
        <taxon>Gammaproteobacteria</taxon>
        <taxon>Vibrionales</taxon>
        <taxon>Vibrionaceae</taxon>
        <taxon>Vibrio</taxon>
    </lineage>
</organism>